<evidence type="ECO:0000256" key="1">
    <source>
        <dbReference type="ARBA" id="ARBA00004651"/>
    </source>
</evidence>
<dbReference type="Proteomes" id="UP000287394">
    <property type="component" value="Chromosome"/>
</dbReference>
<accession>A0A402CV20</accession>
<name>A0A402CV20_9BACT</name>
<organism evidence="10 11">
    <name type="scientific">Capsulimonas corticalis</name>
    <dbReference type="NCBI Taxonomy" id="2219043"/>
    <lineage>
        <taxon>Bacteria</taxon>
        <taxon>Bacillati</taxon>
        <taxon>Armatimonadota</taxon>
        <taxon>Armatimonadia</taxon>
        <taxon>Capsulimonadales</taxon>
        <taxon>Capsulimonadaceae</taxon>
        <taxon>Capsulimonas</taxon>
    </lineage>
</organism>
<comment type="subcellular location">
    <subcellularLocation>
        <location evidence="1">Cell membrane</location>
        <topology evidence="1">Multi-pass membrane protein</topology>
    </subcellularLocation>
    <subcellularLocation>
        <location evidence="8">Membrane</location>
        <topology evidence="8">Multi-pass membrane protein</topology>
    </subcellularLocation>
</comment>
<keyword evidence="7" id="KW-0472">Membrane</keyword>
<evidence type="ECO:0000256" key="2">
    <source>
        <dbReference type="ARBA" id="ARBA00022448"/>
    </source>
</evidence>
<sequence length="216" mass="23033">MNGVAFLLKGGPVMWPLFLCAIISVTVMIERYFALRSILRGGRGLRLQVRSSLSKGRMRAALDLLAVRGGPIARVLTTALEYRELGRPALENLITEVAMEETPGLSRGLNWLDTIITIAPLLGLLGTVTGMIAAFQVVAVSTGLSAPTEITGGVAEALIATATGLAIAITTLVGYNHLTEQVRRIVAEMEMAATQIINDLELRGATEERIHETAGV</sequence>
<evidence type="ECO:0000256" key="6">
    <source>
        <dbReference type="ARBA" id="ARBA00022989"/>
    </source>
</evidence>
<reference evidence="10 11" key="1">
    <citation type="journal article" date="2019" name="Int. J. Syst. Evol. Microbiol.">
        <title>Capsulimonas corticalis gen. nov., sp. nov., an aerobic capsulated bacterium, of a novel bacterial order, Capsulimonadales ord. nov., of the class Armatimonadia of the phylum Armatimonadetes.</title>
        <authorList>
            <person name="Li J."/>
            <person name="Kudo C."/>
            <person name="Tonouchi A."/>
        </authorList>
    </citation>
    <scope>NUCLEOTIDE SEQUENCE [LARGE SCALE GENOMIC DNA]</scope>
    <source>
        <strain evidence="10 11">AX-7</strain>
    </source>
</reference>
<feature type="domain" description="MotA/TolQ/ExbB proton channel" evidence="9">
    <location>
        <begin position="72"/>
        <end position="191"/>
    </location>
</feature>
<dbReference type="AlphaFoldDB" id="A0A402CV20"/>
<evidence type="ECO:0000313" key="10">
    <source>
        <dbReference type="EMBL" id="BDI30247.1"/>
    </source>
</evidence>
<protein>
    <recommendedName>
        <fullName evidence="9">MotA/TolQ/ExbB proton channel domain-containing protein</fullName>
    </recommendedName>
</protein>
<keyword evidence="11" id="KW-1185">Reference proteome</keyword>
<dbReference type="GO" id="GO:0005886">
    <property type="term" value="C:plasma membrane"/>
    <property type="evidence" value="ECO:0007669"/>
    <property type="project" value="UniProtKB-SubCell"/>
</dbReference>
<dbReference type="PANTHER" id="PTHR30625">
    <property type="entry name" value="PROTEIN TOLQ"/>
    <property type="match status" value="1"/>
</dbReference>
<dbReference type="GO" id="GO:0017038">
    <property type="term" value="P:protein import"/>
    <property type="evidence" value="ECO:0007669"/>
    <property type="project" value="TreeGrafter"/>
</dbReference>
<dbReference type="Pfam" id="PF01618">
    <property type="entry name" value="MotA_ExbB"/>
    <property type="match status" value="1"/>
</dbReference>
<proteinExistence type="inferred from homology"/>
<keyword evidence="3" id="KW-1003">Cell membrane</keyword>
<dbReference type="PANTHER" id="PTHR30625:SF15">
    <property type="entry name" value="BIOPOLYMER TRANSPORT PROTEIN EXBB"/>
    <property type="match status" value="1"/>
</dbReference>
<evidence type="ECO:0000256" key="4">
    <source>
        <dbReference type="ARBA" id="ARBA00022692"/>
    </source>
</evidence>
<dbReference type="InterPro" id="IPR050790">
    <property type="entry name" value="ExbB/TolQ_transport"/>
</dbReference>
<keyword evidence="5 8" id="KW-0653">Protein transport</keyword>
<evidence type="ECO:0000256" key="5">
    <source>
        <dbReference type="ARBA" id="ARBA00022927"/>
    </source>
</evidence>
<keyword evidence="4" id="KW-0812">Transmembrane</keyword>
<dbReference type="EMBL" id="AP025739">
    <property type="protein sequence ID" value="BDI30247.1"/>
    <property type="molecule type" value="Genomic_DNA"/>
</dbReference>
<evidence type="ECO:0000256" key="3">
    <source>
        <dbReference type="ARBA" id="ARBA00022475"/>
    </source>
</evidence>
<evidence type="ECO:0000313" key="11">
    <source>
        <dbReference type="Proteomes" id="UP000287394"/>
    </source>
</evidence>
<keyword evidence="6" id="KW-1133">Transmembrane helix</keyword>
<keyword evidence="2 8" id="KW-0813">Transport</keyword>
<dbReference type="RefSeq" id="WP_119321217.1">
    <property type="nucleotide sequence ID" value="NZ_AP025739.1"/>
</dbReference>
<evidence type="ECO:0000256" key="7">
    <source>
        <dbReference type="ARBA" id="ARBA00023136"/>
    </source>
</evidence>
<evidence type="ECO:0000259" key="9">
    <source>
        <dbReference type="Pfam" id="PF01618"/>
    </source>
</evidence>
<comment type="similarity">
    <text evidence="8">Belongs to the exbB/tolQ family.</text>
</comment>
<gene>
    <name evidence="10" type="ORF">CCAX7_22980</name>
</gene>
<dbReference type="OrthoDB" id="4045at2"/>
<dbReference type="InterPro" id="IPR002898">
    <property type="entry name" value="MotA_ExbB_proton_chnl"/>
</dbReference>
<evidence type="ECO:0000256" key="8">
    <source>
        <dbReference type="RuleBase" id="RU004057"/>
    </source>
</evidence>
<dbReference type="KEGG" id="ccot:CCAX7_22980"/>